<comment type="caution">
    <text evidence="2">The sequence shown here is derived from an EMBL/GenBank/DDBJ whole genome shotgun (WGS) entry which is preliminary data.</text>
</comment>
<dbReference type="Pfam" id="PF02616">
    <property type="entry name" value="SMC_ScpA"/>
    <property type="match status" value="1"/>
</dbReference>
<name>A0A2M7RAH3_9BACT</name>
<evidence type="ECO:0000313" key="2">
    <source>
        <dbReference type="EMBL" id="PIY93763.1"/>
    </source>
</evidence>
<dbReference type="InterPro" id="IPR003768">
    <property type="entry name" value="ScpA"/>
</dbReference>
<reference evidence="3" key="1">
    <citation type="submission" date="2017-09" db="EMBL/GenBank/DDBJ databases">
        <title>Depth-based differentiation of microbial function through sediment-hosted aquifers and enrichment of novel symbionts in the deep terrestrial subsurface.</title>
        <authorList>
            <person name="Probst A.J."/>
            <person name="Ladd B."/>
            <person name="Jarett J.K."/>
            <person name="Geller-Mcgrath D.E."/>
            <person name="Sieber C.M.K."/>
            <person name="Emerson J.B."/>
            <person name="Anantharaman K."/>
            <person name="Thomas B.C."/>
            <person name="Malmstrom R."/>
            <person name="Stieglmeier M."/>
            <person name="Klingl A."/>
            <person name="Woyke T."/>
            <person name="Ryan C.M."/>
            <person name="Banfield J.F."/>
        </authorList>
    </citation>
    <scope>NUCLEOTIDE SEQUENCE [LARGE SCALE GENOMIC DNA]</scope>
</reference>
<accession>A0A2M7RAH3</accession>
<protein>
    <recommendedName>
        <fullName evidence="1">Segregation and condensation protein A</fullName>
    </recommendedName>
</protein>
<proteinExistence type="predicted"/>
<dbReference type="Gene3D" id="1.10.10.580">
    <property type="entry name" value="Structural maintenance of chromosome 1. Chain E"/>
    <property type="match status" value="1"/>
</dbReference>
<dbReference type="EMBL" id="PFMC01000085">
    <property type="protein sequence ID" value="PIY93763.1"/>
    <property type="molecule type" value="Genomic_DNA"/>
</dbReference>
<dbReference type="PANTHER" id="PTHR33969">
    <property type="entry name" value="SEGREGATION AND CONDENSATION PROTEIN A"/>
    <property type="match status" value="1"/>
</dbReference>
<dbReference type="Proteomes" id="UP000228689">
    <property type="component" value="Unassembled WGS sequence"/>
</dbReference>
<organism evidence="2 3">
    <name type="scientific">Candidatus Komeilibacteria bacterium CG_4_10_14_0_8_um_filter_37_78</name>
    <dbReference type="NCBI Taxonomy" id="1974471"/>
    <lineage>
        <taxon>Bacteria</taxon>
        <taxon>Candidatus Komeiliibacteriota</taxon>
    </lineage>
</organism>
<gene>
    <name evidence="2" type="ORF">COY67_03725</name>
</gene>
<dbReference type="InterPro" id="IPR023093">
    <property type="entry name" value="ScpA-like_C"/>
</dbReference>
<evidence type="ECO:0000256" key="1">
    <source>
        <dbReference type="ARBA" id="ARBA00044777"/>
    </source>
</evidence>
<evidence type="ECO:0000313" key="3">
    <source>
        <dbReference type="Proteomes" id="UP000228689"/>
    </source>
</evidence>
<dbReference type="PANTHER" id="PTHR33969:SF2">
    <property type="entry name" value="SEGREGATION AND CONDENSATION PROTEIN A"/>
    <property type="match status" value="1"/>
</dbReference>
<dbReference type="AlphaFoldDB" id="A0A2M7RAH3"/>
<sequence>MYQIKIEKFEGPLDLLLQLIESQKMEITEVSLAKVTDQYVEYIHQATVINPEEIADFLLVAAKLLYLKSKEILPEAIWDEEDEIDLAKQLKIYKEYHEASKILDKMAKVQNFTYSRITPFKKKLEVGFYPPQNLQLAAMKEMFSNALLRLEPIISIPKSIIEKTITITEKINEIKLFIKQSIATDFKKILGKGSRADVVISFLAMLELIKQRDIEVEQEGLFNSITIKKAIN</sequence>
<dbReference type="Gene3D" id="6.10.250.2410">
    <property type="match status" value="1"/>
</dbReference>